<protein>
    <submittedName>
        <fullName evidence="2">Uncharacterized protein</fullName>
    </submittedName>
</protein>
<organism evidence="2 3">
    <name type="scientific">Favolaschia claudopus</name>
    <dbReference type="NCBI Taxonomy" id="2862362"/>
    <lineage>
        <taxon>Eukaryota</taxon>
        <taxon>Fungi</taxon>
        <taxon>Dikarya</taxon>
        <taxon>Basidiomycota</taxon>
        <taxon>Agaricomycotina</taxon>
        <taxon>Agaricomycetes</taxon>
        <taxon>Agaricomycetidae</taxon>
        <taxon>Agaricales</taxon>
        <taxon>Marasmiineae</taxon>
        <taxon>Mycenaceae</taxon>
        <taxon>Favolaschia</taxon>
    </lineage>
</organism>
<dbReference type="AlphaFoldDB" id="A0AAV9ZP91"/>
<sequence length="220" mass="24381">MAHPDSSQLADPPPGSSYFLYPIISPTTSHLPTSFRTYSANPASNVRPISLRLPDMVYIIRLWAPPSHSGKSYLLLRLTHPSVSPRDILIPPLRVLVLDAPLARIPPGPKGEYMAREEECFDTAEHAGCRVNETAAPPSRRWYLTNPPPANRRTTSLLPQPVFLHCSQARPDTCSNYDQDPRPAPRAPAPGTESTPRGYHPDAMNSLRLPSTRRLEHKGS</sequence>
<evidence type="ECO:0000313" key="2">
    <source>
        <dbReference type="EMBL" id="KAK6987997.1"/>
    </source>
</evidence>
<comment type="caution">
    <text evidence="2">The sequence shown here is derived from an EMBL/GenBank/DDBJ whole genome shotgun (WGS) entry which is preliminary data.</text>
</comment>
<reference evidence="2 3" key="1">
    <citation type="journal article" date="2024" name="J Genomics">
        <title>Draft genome sequencing and assembly of Favolaschia claudopus CIRM-BRFM 2984 isolated from oak limbs.</title>
        <authorList>
            <person name="Navarro D."/>
            <person name="Drula E."/>
            <person name="Chaduli D."/>
            <person name="Cazenave R."/>
            <person name="Ahrendt S."/>
            <person name="Wang J."/>
            <person name="Lipzen A."/>
            <person name="Daum C."/>
            <person name="Barry K."/>
            <person name="Grigoriev I.V."/>
            <person name="Favel A."/>
            <person name="Rosso M.N."/>
            <person name="Martin F."/>
        </authorList>
    </citation>
    <scope>NUCLEOTIDE SEQUENCE [LARGE SCALE GENOMIC DNA]</scope>
    <source>
        <strain evidence="2 3">CIRM-BRFM 2984</strain>
    </source>
</reference>
<name>A0AAV9ZP91_9AGAR</name>
<proteinExistence type="predicted"/>
<feature type="region of interest" description="Disordered" evidence="1">
    <location>
        <begin position="170"/>
        <end position="220"/>
    </location>
</feature>
<accession>A0AAV9ZP91</accession>
<dbReference type="Proteomes" id="UP001362999">
    <property type="component" value="Unassembled WGS sequence"/>
</dbReference>
<evidence type="ECO:0000256" key="1">
    <source>
        <dbReference type="SAM" id="MobiDB-lite"/>
    </source>
</evidence>
<keyword evidence="3" id="KW-1185">Reference proteome</keyword>
<evidence type="ECO:0000313" key="3">
    <source>
        <dbReference type="Proteomes" id="UP001362999"/>
    </source>
</evidence>
<gene>
    <name evidence="2" type="ORF">R3P38DRAFT_3229495</name>
</gene>
<dbReference type="EMBL" id="JAWWNJ010000126">
    <property type="protein sequence ID" value="KAK6987997.1"/>
    <property type="molecule type" value="Genomic_DNA"/>
</dbReference>